<dbReference type="Gene3D" id="3.40.1350.10">
    <property type="match status" value="1"/>
</dbReference>
<sequence>MVTPNKLQEFLKEIKVDTNSTNGITLAVTDADSTLVYYKISDGLTVPEDPDMADTKKHARWLRFRHRQSHAQRAINQYTEAKSVGLNNDDTKLEGGELVSANVQHEGEEDDLVTLDEEEDEFGDEL</sequence>
<dbReference type="GO" id="GO:0006388">
    <property type="term" value="P:tRNA splicing, via endonucleolytic cleavage and ligation"/>
    <property type="evidence" value="ECO:0007669"/>
    <property type="project" value="InterPro"/>
</dbReference>
<dbReference type="InterPro" id="IPR036167">
    <property type="entry name" value="tRNA_intron_Endo_cat-like_sf"/>
</dbReference>
<feature type="compositionally biased region" description="Acidic residues" evidence="3">
    <location>
        <begin position="107"/>
        <end position="126"/>
    </location>
</feature>
<feature type="region of interest" description="Disordered" evidence="3">
    <location>
        <begin position="104"/>
        <end position="126"/>
    </location>
</feature>
<evidence type="ECO:0000313" key="6">
    <source>
        <dbReference type="Proteomes" id="UP001186944"/>
    </source>
</evidence>
<keyword evidence="2" id="KW-0819">tRNA processing</keyword>
<evidence type="ECO:0000313" key="5">
    <source>
        <dbReference type="EMBL" id="KAK3087382.1"/>
    </source>
</evidence>
<evidence type="ECO:0000256" key="1">
    <source>
        <dbReference type="ARBA" id="ARBA00006091"/>
    </source>
</evidence>
<evidence type="ECO:0000259" key="4">
    <source>
        <dbReference type="Pfam" id="PF09631"/>
    </source>
</evidence>
<comment type="caution">
    <text evidence="5">The sequence shown here is derived from an EMBL/GenBank/DDBJ whole genome shotgun (WGS) entry which is preliminary data.</text>
</comment>
<accession>A0AA88XLA0</accession>
<organism evidence="5 6">
    <name type="scientific">Pinctada imbricata</name>
    <name type="common">Atlantic pearl-oyster</name>
    <name type="synonym">Pinctada martensii</name>
    <dbReference type="NCBI Taxonomy" id="66713"/>
    <lineage>
        <taxon>Eukaryota</taxon>
        <taxon>Metazoa</taxon>
        <taxon>Spiralia</taxon>
        <taxon>Lophotrochozoa</taxon>
        <taxon>Mollusca</taxon>
        <taxon>Bivalvia</taxon>
        <taxon>Autobranchia</taxon>
        <taxon>Pteriomorphia</taxon>
        <taxon>Pterioida</taxon>
        <taxon>Pterioidea</taxon>
        <taxon>Pteriidae</taxon>
        <taxon>Pinctada</taxon>
    </lineage>
</organism>
<comment type="similarity">
    <text evidence="1">Belongs to the SEN15 family.</text>
</comment>
<dbReference type="InterPro" id="IPR018593">
    <property type="entry name" value="tRNA-endonuc_su_Sen15"/>
</dbReference>
<protein>
    <recommendedName>
        <fullName evidence="4">tRNA-splicing endonuclease subunit Sen15 domain-containing protein</fullName>
    </recommendedName>
</protein>
<dbReference type="AlphaFoldDB" id="A0AA88XLA0"/>
<feature type="domain" description="tRNA-splicing endonuclease subunit Sen15" evidence="4">
    <location>
        <begin position="5"/>
        <end position="48"/>
    </location>
</feature>
<dbReference type="GO" id="GO:0003676">
    <property type="term" value="F:nucleic acid binding"/>
    <property type="evidence" value="ECO:0007669"/>
    <property type="project" value="InterPro"/>
</dbReference>
<dbReference type="Pfam" id="PF09631">
    <property type="entry name" value="Sen15"/>
    <property type="match status" value="1"/>
</dbReference>
<dbReference type="InterPro" id="IPR011856">
    <property type="entry name" value="tRNA_endonuc-like_dom_sf"/>
</dbReference>
<dbReference type="Proteomes" id="UP001186944">
    <property type="component" value="Unassembled WGS sequence"/>
</dbReference>
<evidence type="ECO:0000256" key="2">
    <source>
        <dbReference type="ARBA" id="ARBA00022694"/>
    </source>
</evidence>
<reference evidence="5" key="1">
    <citation type="submission" date="2019-08" db="EMBL/GenBank/DDBJ databases">
        <title>The improved chromosome-level genome for the pearl oyster Pinctada fucata martensii using PacBio sequencing and Hi-C.</title>
        <authorList>
            <person name="Zheng Z."/>
        </authorList>
    </citation>
    <scope>NUCLEOTIDE SEQUENCE</scope>
    <source>
        <strain evidence="5">ZZ-2019</strain>
        <tissue evidence="5">Adductor muscle</tissue>
    </source>
</reference>
<proteinExistence type="inferred from homology"/>
<name>A0AA88XLA0_PINIB</name>
<dbReference type="SUPFAM" id="SSF53032">
    <property type="entry name" value="tRNA-intron endonuclease catalytic domain-like"/>
    <property type="match status" value="1"/>
</dbReference>
<evidence type="ECO:0000256" key="3">
    <source>
        <dbReference type="SAM" id="MobiDB-lite"/>
    </source>
</evidence>
<gene>
    <name evidence="5" type="ORF">FSP39_005216</name>
</gene>
<dbReference type="EMBL" id="VSWD01000011">
    <property type="protein sequence ID" value="KAK3087382.1"/>
    <property type="molecule type" value="Genomic_DNA"/>
</dbReference>
<dbReference type="GO" id="GO:0005634">
    <property type="term" value="C:nucleus"/>
    <property type="evidence" value="ECO:0007669"/>
    <property type="project" value="UniProtKB-ARBA"/>
</dbReference>
<keyword evidence="6" id="KW-1185">Reference proteome</keyword>